<evidence type="ECO:0000256" key="5">
    <source>
        <dbReference type="ARBA" id="ARBA00023002"/>
    </source>
</evidence>
<evidence type="ECO:0000313" key="9">
    <source>
        <dbReference type="EMBL" id="BET38024.1"/>
    </source>
</evidence>
<keyword evidence="6" id="KW-0676">Redox-active center</keyword>
<comment type="similarity">
    <text evidence="2">Belongs to the class-III pyridine nucleotide-disulfide oxidoreductase family.</text>
</comment>
<keyword evidence="4" id="KW-0274">FAD</keyword>
<dbReference type="PANTHER" id="PTHR43429:SF1">
    <property type="entry name" value="NAD(P)H SULFUR OXIDOREDUCTASE (COA-DEPENDENT)"/>
    <property type="match status" value="1"/>
</dbReference>
<reference evidence="10" key="1">
    <citation type="journal article" date="2024" name="FEMS Microbiol. Lett.">
        <title>Genomic insights into Spiroplasma endosymbionts that induce male-killing and protective phenotypes in the pea aphid.</title>
        <authorList>
            <person name="Arai H."/>
            <person name="Legeai F."/>
            <person name="Kageyama D."/>
            <person name="Sugio A."/>
            <person name="Simon J.C."/>
        </authorList>
    </citation>
    <scope>NUCLEOTIDE SEQUENCE [LARGE SCALE GENOMIC DNA]</scope>
    <source>
        <strain evidence="10">sAp269</strain>
    </source>
</reference>
<feature type="domain" description="Pyridine nucleotide-disulphide oxidoreductase dimerisation" evidence="7">
    <location>
        <begin position="364"/>
        <end position="454"/>
    </location>
</feature>
<dbReference type="EMBL" id="AP028955">
    <property type="protein sequence ID" value="BET38024.1"/>
    <property type="molecule type" value="Genomic_DNA"/>
</dbReference>
<accession>A0ABM8JLJ5</accession>
<dbReference type="PANTHER" id="PTHR43429">
    <property type="entry name" value="PYRIDINE NUCLEOTIDE-DISULFIDE OXIDOREDUCTASE DOMAIN-CONTAINING"/>
    <property type="match status" value="1"/>
</dbReference>
<evidence type="ECO:0000256" key="1">
    <source>
        <dbReference type="ARBA" id="ARBA00001974"/>
    </source>
</evidence>
<protein>
    <submittedName>
        <fullName evidence="9">FAD-dependent oxidoreductase</fullName>
    </submittedName>
</protein>
<evidence type="ECO:0000256" key="6">
    <source>
        <dbReference type="ARBA" id="ARBA00023284"/>
    </source>
</evidence>
<dbReference type="PRINTS" id="PR00368">
    <property type="entry name" value="FADPNR"/>
</dbReference>
<keyword evidence="3" id="KW-0285">Flavoprotein</keyword>
<evidence type="ECO:0000256" key="2">
    <source>
        <dbReference type="ARBA" id="ARBA00009130"/>
    </source>
</evidence>
<dbReference type="PRINTS" id="PR00411">
    <property type="entry name" value="PNDRDTASEI"/>
</dbReference>
<dbReference type="SUPFAM" id="SSF55424">
    <property type="entry name" value="FAD/NAD-linked reductases, dimerisation (C-terminal) domain"/>
    <property type="match status" value="1"/>
</dbReference>
<evidence type="ECO:0000256" key="4">
    <source>
        <dbReference type="ARBA" id="ARBA00022827"/>
    </source>
</evidence>
<sequence>MKRKQKIVVIGVNHAGTTALKSIMRSNPNSEVVAYDRNDNISFLGCGIALWVGKEFTDPKGLFYATIEKLRALGVKIKEKHEMIKYDSKAKTVTIKNLDTNEVFIESYDKLVLGIGSWPILNPGGKEIPGLIAHKDGEIVKDTLNGVKLTNGIHLSKLYQHAQEIISDLSKPEVKKVVVIGAGYIGIELVEAFYKNKKEVTLIDFENRIMPRYYDEEFTNDVESDMKKVGVKLQLGETLQEFIIKDDKVSEVKTNKGTYKADLVIMAVGFLPNTAILKDENGKVQLNLDPRGAIEVNEYFQTSDPNVYAIGDCINIRSNAWNKNVNIALATNAVRSGLIAGLNVAKKDPKTRIAFPGVQGTNAIAVFGWKLCATGLSEVCAKAILGSNNVEAYFYQDTVFPPFMSENHEVKIKIIWEKSSRRIVGAEIGSTHDHTETIAMFSLAILKKLTIDEIPLIDMYFLPHFNKPYNFVTAAALLATGILTKEDVTYPDPYLKGKKK</sequence>
<keyword evidence="5" id="KW-0560">Oxidoreductase</keyword>
<dbReference type="Proteomes" id="UP001473424">
    <property type="component" value="Chromosome"/>
</dbReference>
<dbReference type="Pfam" id="PF07992">
    <property type="entry name" value="Pyr_redox_2"/>
    <property type="match status" value="1"/>
</dbReference>
<dbReference type="InterPro" id="IPR023753">
    <property type="entry name" value="FAD/NAD-binding_dom"/>
</dbReference>
<evidence type="ECO:0000259" key="7">
    <source>
        <dbReference type="Pfam" id="PF02852"/>
    </source>
</evidence>
<dbReference type="Pfam" id="PF02852">
    <property type="entry name" value="Pyr_redox_dim"/>
    <property type="match status" value="1"/>
</dbReference>
<keyword evidence="10" id="KW-1185">Reference proteome</keyword>
<dbReference type="InterPro" id="IPR050260">
    <property type="entry name" value="FAD-bd_OxRdtase"/>
</dbReference>
<evidence type="ECO:0000259" key="8">
    <source>
        <dbReference type="Pfam" id="PF07992"/>
    </source>
</evidence>
<evidence type="ECO:0000313" key="10">
    <source>
        <dbReference type="Proteomes" id="UP001473424"/>
    </source>
</evidence>
<dbReference type="InterPro" id="IPR016156">
    <property type="entry name" value="FAD/NAD-linked_Rdtase_dimer_sf"/>
</dbReference>
<name>A0ABM8JLJ5_9MOLU</name>
<dbReference type="SUPFAM" id="SSF51905">
    <property type="entry name" value="FAD/NAD(P)-binding domain"/>
    <property type="match status" value="1"/>
</dbReference>
<organism evidence="9 10">
    <name type="scientific">Spiroplasma ixodetis</name>
    <dbReference type="NCBI Taxonomy" id="2141"/>
    <lineage>
        <taxon>Bacteria</taxon>
        <taxon>Bacillati</taxon>
        <taxon>Mycoplasmatota</taxon>
        <taxon>Mollicutes</taxon>
        <taxon>Entomoplasmatales</taxon>
        <taxon>Spiroplasmataceae</taxon>
        <taxon>Spiroplasma</taxon>
    </lineage>
</organism>
<dbReference type="Gene3D" id="3.50.50.60">
    <property type="entry name" value="FAD/NAD(P)-binding domain"/>
    <property type="match status" value="2"/>
</dbReference>
<gene>
    <name evidence="9" type="ORF">SAP269_06130</name>
</gene>
<dbReference type="RefSeq" id="WP_353306756.1">
    <property type="nucleotide sequence ID" value="NZ_AP028955.1"/>
</dbReference>
<feature type="domain" description="FAD/NAD(P)-binding" evidence="8">
    <location>
        <begin position="6"/>
        <end position="337"/>
    </location>
</feature>
<dbReference type="InterPro" id="IPR036188">
    <property type="entry name" value="FAD/NAD-bd_sf"/>
</dbReference>
<proteinExistence type="inferred from homology"/>
<evidence type="ECO:0000256" key="3">
    <source>
        <dbReference type="ARBA" id="ARBA00022630"/>
    </source>
</evidence>
<dbReference type="Gene3D" id="3.30.390.30">
    <property type="match status" value="1"/>
</dbReference>
<comment type="cofactor">
    <cofactor evidence="1">
        <name>FAD</name>
        <dbReference type="ChEBI" id="CHEBI:57692"/>
    </cofactor>
</comment>
<dbReference type="InterPro" id="IPR004099">
    <property type="entry name" value="Pyr_nucl-diS_OxRdtase_dimer"/>
</dbReference>